<proteinExistence type="predicted"/>
<dbReference type="Pfam" id="PF01638">
    <property type="entry name" value="HxlR"/>
    <property type="match status" value="1"/>
</dbReference>
<dbReference type="RefSeq" id="WP_081150452.1">
    <property type="nucleotide sequence ID" value="NZ_LVYD01000056.1"/>
</dbReference>
<feature type="domain" description="HTH hxlR-type" evidence="4">
    <location>
        <begin position="19"/>
        <end position="118"/>
    </location>
</feature>
<gene>
    <name evidence="5" type="ORF">A3860_31155</name>
</gene>
<dbReference type="PANTHER" id="PTHR33204:SF29">
    <property type="entry name" value="TRANSCRIPTIONAL REGULATOR"/>
    <property type="match status" value="1"/>
</dbReference>
<dbReference type="InterPro" id="IPR036388">
    <property type="entry name" value="WH-like_DNA-bd_sf"/>
</dbReference>
<name>A0A1V9FTP4_9BACT</name>
<comment type="caution">
    <text evidence="5">The sequence shown here is derived from an EMBL/GenBank/DDBJ whole genome shotgun (WGS) entry which is preliminary data.</text>
</comment>
<keyword evidence="2" id="KW-0238">DNA-binding</keyword>
<keyword evidence="3" id="KW-0804">Transcription</keyword>
<evidence type="ECO:0000256" key="3">
    <source>
        <dbReference type="ARBA" id="ARBA00023163"/>
    </source>
</evidence>
<dbReference type="EMBL" id="LVYD01000056">
    <property type="protein sequence ID" value="OQP61724.1"/>
    <property type="molecule type" value="Genomic_DNA"/>
</dbReference>
<evidence type="ECO:0000256" key="1">
    <source>
        <dbReference type="ARBA" id="ARBA00023015"/>
    </source>
</evidence>
<keyword evidence="6" id="KW-1185">Reference proteome</keyword>
<keyword evidence="1" id="KW-0805">Transcription regulation</keyword>
<sequence length="125" mass="14027">MIIKGKNVAYKLQGKVYHCAMDITMDYIGGKWKSVVLWYLKNGTHRFAELKKLIPDITEKMLSIQLRALEEDGLIVRKVYGKKPPMRVEYSLTEFGATLIPALNAIAKWGRGLGESGGELIDVAD</sequence>
<evidence type="ECO:0000313" key="6">
    <source>
        <dbReference type="Proteomes" id="UP000192796"/>
    </source>
</evidence>
<dbReference type="Proteomes" id="UP000192796">
    <property type="component" value="Unassembled WGS sequence"/>
</dbReference>
<dbReference type="InterPro" id="IPR036390">
    <property type="entry name" value="WH_DNA-bd_sf"/>
</dbReference>
<dbReference type="AlphaFoldDB" id="A0A1V9FTP4"/>
<evidence type="ECO:0000313" key="5">
    <source>
        <dbReference type="EMBL" id="OQP61724.1"/>
    </source>
</evidence>
<organism evidence="5 6">
    <name type="scientific">Niastella vici</name>
    <dbReference type="NCBI Taxonomy" id="1703345"/>
    <lineage>
        <taxon>Bacteria</taxon>
        <taxon>Pseudomonadati</taxon>
        <taxon>Bacteroidota</taxon>
        <taxon>Chitinophagia</taxon>
        <taxon>Chitinophagales</taxon>
        <taxon>Chitinophagaceae</taxon>
        <taxon>Niastella</taxon>
    </lineage>
</organism>
<evidence type="ECO:0000259" key="4">
    <source>
        <dbReference type="PROSITE" id="PS51118"/>
    </source>
</evidence>
<dbReference type="InterPro" id="IPR002577">
    <property type="entry name" value="HTH_HxlR"/>
</dbReference>
<dbReference type="OrthoDB" id="8231503at2"/>
<accession>A0A1V9FTP4</accession>
<protein>
    <submittedName>
        <fullName evidence="5">HxlR family transcriptional regulator</fullName>
    </submittedName>
</protein>
<evidence type="ECO:0000256" key="2">
    <source>
        <dbReference type="ARBA" id="ARBA00023125"/>
    </source>
</evidence>
<dbReference type="PROSITE" id="PS51118">
    <property type="entry name" value="HTH_HXLR"/>
    <property type="match status" value="1"/>
</dbReference>
<reference evidence="5 6" key="1">
    <citation type="submission" date="2016-03" db="EMBL/GenBank/DDBJ databases">
        <title>Niastella vici sp. nov., isolated from farmland soil.</title>
        <authorList>
            <person name="Chen L."/>
            <person name="Wang D."/>
            <person name="Yang S."/>
            <person name="Wang G."/>
        </authorList>
    </citation>
    <scope>NUCLEOTIDE SEQUENCE [LARGE SCALE GENOMIC DNA]</scope>
    <source>
        <strain evidence="5 6">DJ57</strain>
    </source>
</reference>
<dbReference type="GO" id="GO:0003677">
    <property type="term" value="F:DNA binding"/>
    <property type="evidence" value="ECO:0007669"/>
    <property type="project" value="UniProtKB-KW"/>
</dbReference>
<dbReference type="Gene3D" id="1.10.10.10">
    <property type="entry name" value="Winged helix-like DNA-binding domain superfamily/Winged helix DNA-binding domain"/>
    <property type="match status" value="1"/>
</dbReference>
<dbReference type="PANTHER" id="PTHR33204">
    <property type="entry name" value="TRANSCRIPTIONAL REGULATOR, MARR FAMILY"/>
    <property type="match status" value="1"/>
</dbReference>
<dbReference type="SUPFAM" id="SSF46785">
    <property type="entry name" value="Winged helix' DNA-binding domain"/>
    <property type="match status" value="1"/>
</dbReference>